<dbReference type="EMBL" id="OBML01000008">
    <property type="protein sequence ID" value="SOC15762.1"/>
    <property type="molecule type" value="Genomic_DNA"/>
</dbReference>
<evidence type="ECO:0000256" key="7">
    <source>
        <dbReference type="RuleBase" id="RU369079"/>
    </source>
</evidence>
<keyword evidence="5 7" id="KW-1133">Transmembrane helix</keyword>
<comment type="function">
    <text evidence="7">Part of the tripartite ATP-independent periplasmic (TRAP) transport system.</text>
</comment>
<comment type="caution">
    <text evidence="7">Lacks conserved residue(s) required for the propagation of feature annotation.</text>
</comment>
<dbReference type="Pfam" id="PF06808">
    <property type="entry name" value="DctM"/>
    <property type="match status" value="1"/>
</dbReference>
<dbReference type="GO" id="GO:0022857">
    <property type="term" value="F:transmembrane transporter activity"/>
    <property type="evidence" value="ECO:0007669"/>
    <property type="project" value="UniProtKB-UniRule"/>
</dbReference>
<dbReference type="InterPro" id="IPR004681">
    <property type="entry name" value="TRAP_DctM"/>
</dbReference>
<dbReference type="Proteomes" id="UP000219331">
    <property type="component" value="Unassembled WGS sequence"/>
</dbReference>
<feature type="transmembrane region" description="Helical" evidence="7">
    <location>
        <begin position="134"/>
        <end position="153"/>
    </location>
</feature>
<dbReference type="InterPro" id="IPR010656">
    <property type="entry name" value="DctM"/>
</dbReference>
<evidence type="ECO:0000256" key="3">
    <source>
        <dbReference type="ARBA" id="ARBA00022519"/>
    </source>
</evidence>
<name>A0A285T894_9HYPH</name>
<comment type="subcellular location">
    <subcellularLocation>
        <location evidence="1 7">Cell inner membrane</location>
        <topology evidence="1 7">Multi-pass membrane protein</topology>
    </subcellularLocation>
</comment>
<accession>A0A285T894</accession>
<proteinExistence type="inferred from homology"/>
<evidence type="ECO:0000256" key="2">
    <source>
        <dbReference type="ARBA" id="ARBA00022475"/>
    </source>
</evidence>
<organism evidence="9 10">
    <name type="scientific">Stappia indica</name>
    <dbReference type="NCBI Taxonomy" id="538381"/>
    <lineage>
        <taxon>Bacteria</taxon>
        <taxon>Pseudomonadati</taxon>
        <taxon>Pseudomonadota</taxon>
        <taxon>Alphaproteobacteria</taxon>
        <taxon>Hyphomicrobiales</taxon>
        <taxon>Stappiaceae</taxon>
        <taxon>Stappia</taxon>
    </lineage>
</organism>
<keyword evidence="2" id="KW-1003">Cell membrane</keyword>
<evidence type="ECO:0000256" key="5">
    <source>
        <dbReference type="ARBA" id="ARBA00022989"/>
    </source>
</evidence>
<dbReference type="PANTHER" id="PTHR33362">
    <property type="entry name" value="SIALIC ACID TRAP TRANSPORTER PERMEASE PROTEIN SIAT-RELATED"/>
    <property type="match status" value="1"/>
</dbReference>
<feature type="transmembrane region" description="Helical" evidence="7">
    <location>
        <begin position="173"/>
        <end position="194"/>
    </location>
</feature>
<dbReference type="AlphaFoldDB" id="A0A285T894"/>
<feature type="transmembrane region" description="Helical" evidence="7">
    <location>
        <begin position="316"/>
        <end position="345"/>
    </location>
</feature>
<dbReference type="GO" id="GO:0005886">
    <property type="term" value="C:plasma membrane"/>
    <property type="evidence" value="ECO:0007669"/>
    <property type="project" value="UniProtKB-SubCell"/>
</dbReference>
<evidence type="ECO:0000313" key="9">
    <source>
        <dbReference type="EMBL" id="SOC15762.1"/>
    </source>
</evidence>
<evidence type="ECO:0000259" key="8">
    <source>
        <dbReference type="Pfam" id="PF06808"/>
    </source>
</evidence>
<reference evidence="9 10" key="1">
    <citation type="submission" date="2017-08" db="EMBL/GenBank/DDBJ databases">
        <authorList>
            <person name="de Groot N.N."/>
        </authorList>
    </citation>
    <scope>NUCLEOTIDE SEQUENCE [LARGE SCALE GENOMIC DNA]</scope>
    <source>
        <strain evidence="9 10">USBA 352</strain>
    </source>
</reference>
<dbReference type="PIRSF" id="PIRSF006066">
    <property type="entry name" value="HI0050"/>
    <property type="match status" value="1"/>
</dbReference>
<keyword evidence="10" id="KW-1185">Reference proteome</keyword>
<keyword evidence="6 7" id="KW-0472">Membrane</keyword>
<feature type="transmembrane region" description="Helical" evidence="7">
    <location>
        <begin position="215"/>
        <end position="237"/>
    </location>
</feature>
<sequence length="431" mass="45392">MIDPFVACIVAILGLALLGLPIGHSMIAGSILYLYLAGLDMGTAAEQLLNGMYTSYVLLAVPLFILSAEIMNSGSMTLRLLDFCNALVGRFRGGLAQVNVIQSIIFAGMSGSAIADAAGVGKMMQKMMTEGGRYPASFAAALTAATSVIGPIIPPSIPVVLYALVSDASIGYLFLGGMVPGLLMGGTLMLLVMLTARRRAFPVETPVPLREIPGITFRALPALMMPVVLLGGIYSGMTTPTEAAAIAAAYAFLISALVYRTVTPASAYRSVLSSARTTASIGMLIAGALVFNYVVTVENIPRTLTVFIQGLDLSPLAFLILVNILLLLLGCLLEGTTIILIVLPVLIPTAKALGIDLVHFGIVSVVNIMIGLITPPYGLLLFIMTNIGKVSLSSLVREVMPFLYALLFALGLITLFPDLVLFLPRLFGYQG</sequence>
<keyword evidence="4 7" id="KW-0812">Transmembrane</keyword>
<feature type="transmembrane region" description="Helical" evidence="7">
    <location>
        <begin position="243"/>
        <end position="262"/>
    </location>
</feature>
<evidence type="ECO:0000313" key="10">
    <source>
        <dbReference type="Proteomes" id="UP000219331"/>
    </source>
</evidence>
<keyword evidence="3 7" id="KW-0997">Cell inner membrane</keyword>
<evidence type="ECO:0000256" key="1">
    <source>
        <dbReference type="ARBA" id="ARBA00004429"/>
    </source>
</evidence>
<evidence type="ECO:0000256" key="6">
    <source>
        <dbReference type="ARBA" id="ARBA00023136"/>
    </source>
</evidence>
<dbReference type="NCBIfam" id="TIGR00786">
    <property type="entry name" value="dctM"/>
    <property type="match status" value="1"/>
</dbReference>
<comment type="similarity">
    <text evidence="7">Belongs to the TRAP transporter large permease family.</text>
</comment>
<evidence type="ECO:0000256" key="4">
    <source>
        <dbReference type="ARBA" id="ARBA00022692"/>
    </source>
</evidence>
<keyword evidence="7" id="KW-0813">Transport</keyword>
<feature type="transmembrane region" description="Helical" evidence="7">
    <location>
        <begin position="274"/>
        <end position="296"/>
    </location>
</feature>
<feature type="domain" description="TRAP C4-dicarboxylate transport system permease DctM subunit" evidence="8">
    <location>
        <begin position="10"/>
        <end position="418"/>
    </location>
</feature>
<comment type="subunit">
    <text evidence="7">The complex comprises the extracytoplasmic solute receptor protein and the two transmembrane proteins.</text>
</comment>
<protein>
    <recommendedName>
        <fullName evidence="7">TRAP transporter large permease protein</fullName>
    </recommendedName>
</protein>
<feature type="transmembrane region" description="Helical" evidence="7">
    <location>
        <begin position="357"/>
        <end position="382"/>
    </location>
</feature>
<dbReference type="STRING" id="538381.GCA_001696535_03011"/>
<feature type="transmembrane region" description="Helical" evidence="7">
    <location>
        <begin position="52"/>
        <end position="71"/>
    </location>
</feature>
<gene>
    <name evidence="9" type="ORF">SAMN05421512_108165</name>
</gene>
<feature type="transmembrane region" description="Helical" evidence="7">
    <location>
        <begin position="402"/>
        <end position="423"/>
    </location>
</feature>